<dbReference type="NCBIfam" id="TIGR01744">
    <property type="entry name" value="XPRTase"/>
    <property type="match status" value="1"/>
</dbReference>
<dbReference type="InterPro" id="IPR050118">
    <property type="entry name" value="Pur/Pyrimidine_PRTase"/>
</dbReference>
<feature type="binding site" evidence="5">
    <location>
        <position position="59"/>
    </location>
    <ligand>
        <name>xanthine</name>
        <dbReference type="ChEBI" id="CHEBI:17712"/>
    </ligand>
</feature>
<dbReference type="GO" id="GO:0005737">
    <property type="term" value="C:cytoplasm"/>
    <property type="evidence" value="ECO:0007669"/>
    <property type="project" value="UniProtKB-SubCell"/>
</dbReference>
<keyword evidence="3 5" id="KW-0808">Transferase</keyword>
<evidence type="ECO:0000256" key="1">
    <source>
        <dbReference type="ARBA" id="ARBA00022490"/>
    </source>
</evidence>
<gene>
    <name evidence="5" type="primary">xpt</name>
    <name evidence="8" type="ORF">HMPREF1577_01460</name>
</gene>
<dbReference type="PANTHER" id="PTHR43864:SF1">
    <property type="entry name" value="XANTHINE PHOSPHORIBOSYLTRANSFERASE"/>
    <property type="match status" value="1"/>
</dbReference>
<dbReference type="Proteomes" id="UP000015779">
    <property type="component" value="Unassembled WGS sequence"/>
</dbReference>
<dbReference type="Gene3D" id="3.40.50.2020">
    <property type="match status" value="1"/>
</dbReference>
<feature type="binding site" evidence="5">
    <location>
        <position position="189"/>
    </location>
    <ligand>
        <name>xanthine</name>
        <dbReference type="ChEBI" id="CHEBI:17712"/>
    </ligand>
</feature>
<evidence type="ECO:0000259" key="7">
    <source>
        <dbReference type="Pfam" id="PF00156"/>
    </source>
</evidence>
<keyword evidence="4 5" id="KW-0660">Purine salvage</keyword>
<feature type="binding site" evidence="5">
    <location>
        <position position="52"/>
    </location>
    <ligand>
        <name>xanthine</name>
        <dbReference type="ChEBI" id="CHEBI:17712"/>
    </ligand>
</feature>
<organism evidence="8 9">
    <name type="scientific">Gardnerella pickettii JCP8017A</name>
    <dbReference type="NCBI Taxonomy" id="1261062"/>
    <lineage>
        <taxon>Bacteria</taxon>
        <taxon>Bacillati</taxon>
        <taxon>Actinomycetota</taxon>
        <taxon>Actinomycetes</taxon>
        <taxon>Bifidobacteriales</taxon>
        <taxon>Bifidobacteriaceae</taxon>
        <taxon>Gardnerella</taxon>
        <taxon>Gardnerella pickettii</taxon>
    </lineage>
</organism>
<keyword evidence="2 5" id="KW-0328">Glycosyltransferase</keyword>
<dbReference type="GO" id="GO:0000310">
    <property type="term" value="F:xanthine phosphoribosyltransferase activity"/>
    <property type="evidence" value="ECO:0007669"/>
    <property type="project" value="UniProtKB-UniRule"/>
</dbReference>
<evidence type="ECO:0000256" key="4">
    <source>
        <dbReference type="ARBA" id="ARBA00022726"/>
    </source>
</evidence>
<comment type="pathway">
    <text evidence="5">Purine metabolism; XMP biosynthesis via salvage pathway; XMP from xanthine: step 1/1.</text>
</comment>
<comment type="caution">
    <text evidence="8">The sequence shown here is derived from an EMBL/GenBank/DDBJ whole genome shotgun (WGS) entry which is preliminary data.</text>
</comment>
<dbReference type="HOGENOM" id="CLU_099015_0_0_11"/>
<evidence type="ECO:0000256" key="3">
    <source>
        <dbReference type="ARBA" id="ARBA00022679"/>
    </source>
</evidence>
<dbReference type="EMBL" id="ATJN01000155">
    <property type="protein sequence ID" value="EPI49570.1"/>
    <property type="molecule type" value="Genomic_DNA"/>
</dbReference>
<dbReference type="UniPathway" id="UPA00602">
    <property type="reaction ID" value="UER00658"/>
</dbReference>
<accession>T2PIQ1</accession>
<evidence type="ECO:0000313" key="8">
    <source>
        <dbReference type="EMBL" id="EPI49570.1"/>
    </source>
</evidence>
<feature type="domain" description="Phosphoribosyltransferase" evidence="7">
    <location>
        <begin position="69"/>
        <end position="190"/>
    </location>
</feature>
<feature type="binding site" evidence="5">
    <location>
        <begin position="161"/>
        <end position="165"/>
    </location>
    <ligand>
        <name>5-phospho-alpha-D-ribose 1-diphosphate</name>
        <dbReference type="ChEBI" id="CHEBI:58017"/>
    </ligand>
</feature>
<dbReference type="GO" id="GO:0046110">
    <property type="term" value="P:xanthine metabolic process"/>
    <property type="evidence" value="ECO:0007669"/>
    <property type="project" value="UniProtKB-UniRule"/>
</dbReference>
<comment type="subcellular location">
    <subcellularLocation>
        <location evidence="5">Cytoplasm</location>
    </subcellularLocation>
</comment>
<sequence>MRYAISSSVKAGGKLYRYRFTRKIRRNLKGIIVQELEERIQKEGIVKPGNVLKVDAFLNHQCDCALFDAMGAAWAQHFQNTQINKILTIESSGIGIACVAARHFGNIPVVFAKKAQSINLDGDQYVSTVFSFTKQREFPVIVSRKYLSADDRVLILDDFLANGKALQGLIDICNHAGATVAGIGIAIEKGFQGGGDALREAGYDLDSLAIVESMDPSDGSITFRK</sequence>
<comment type="subunit">
    <text evidence="5">Homodimer.</text>
</comment>
<name>T2PIQ1_9BIFI</name>
<evidence type="ECO:0000313" key="9">
    <source>
        <dbReference type="Proteomes" id="UP000015779"/>
    </source>
</evidence>
<dbReference type="InterPro" id="IPR000836">
    <property type="entry name" value="PRTase_dom"/>
</dbReference>
<comment type="catalytic activity">
    <reaction evidence="5">
        <text>XMP + diphosphate = xanthine + 5-phospho-alpha-D-ribose 1-diphosphate</text>
        <dbReference type="Rhea" id="RHEA:10800"/>
        <dbReference type="ChEBI" id="CHEBI:17712"/>
        <dbReference type="ChEBI" id="CHEBI:33019"/>
        <dbReference type="ChEBI" id="CHEBI:57464"/>
        <dbReference type="ChEBI" id="CHEBI:58017"/>
        <dbReference type="EC" id="2.4.2.22"/>
    </reaction>
</comment>
<dbReference type="GO" id="GO:0032265">
    <property type="term" value="P:XMP salvage"/>
    <property type="evidence" value="ECO:0007669"/>
    <property type="project" value="UniProtKB-UniRule"/>
</dbReference>
<dbReference type="Pfam" id="PF00156">
    <property type="entry name" value="Pribosyltran"/>
    <property type="match status" value="1"/>
</dbReference>
<protein>
    <recommendedName>
        <fullName evidence="5 6">Xanthine phosphoribosyltransferase</fullName>
        <shortName evidence="5">XPRTase</shortName>
        <ecNumber evidence="5 6">2.4.2.22</ecNumber>
    </recommendedName>
</protein>
<dbReference type="NCBIfam" id="NF006671">
    <property type="entry name" value="PRK09219.1"/>
    <property type="match status" value="1"/>
</dbReference>
<dbReference type="CDD" id="cd06223">
    <property type="entry name" value="PRTases_typeI"/>
    <property type="match status" value="1"/>
</dbReference>
<comment type="function">
    <text evidence="5">Converts the preformed base xanthine, a product of nucleic acid breakdown, to xanthosine 5'-monophosphate (XMP), so it can be reused for RNA or DNA synthesis.</text>
</comment>
<reference evidence="8 9" key="1">
    <citation type="submission" date="2013-06" db="EMBL/GenBank/DDBJ databases">
        <authorList>
            <person name="Weinstock G."/>
            <person name="Sodergren E."/>
            <person name="Lobos E.A."/>
            <person name="Fulton L."/>
            <person name="Fulton R."/>
            <person name="Courtney L."/>
            <person name="Fronick C."/>
            <person name="O'Laughlin M."/>
            <person name="Godfrey J."/>
            <person name="Wilson R.M."/>
            <person name="Miner T."/>
            <person name="Farmer C."/>
            <person name="Delehaunty K."/>
            <person name="Cordes M."/>
            <person name="Minx P."/>
            <person name="Tomlinson C."/>
            <person name="Chen J."/>
            <person name="Wollam A."/>
            <person name="Pepin K.H."/>
            <person name="Bhonagiri V."/>
            <person name="Zhang X."/>
            <person name="Warren W."/>
            <person name="Mitreva M."/>
            <person name="Mardis E.R."/>
            <person name="Wilson R.K."/>
        </authorList>
    </citation>
    <scope>NUCLEOTIDE SEQUENCE [LARGE SCALE GENOMIC DNA]</scope>
    <source>
        <strain evidence="8 9">JCP8017A</strain>
    </source>
</reference>
<evidence type="ECO:0000256" key="6">
    <source>
        <dbReference type="NCBIfam" id="TIGR01744"/>
    </source>
</evidence>
<proteinExistence type="inferred from homology"/>
<dbReference type="EC" id="2.4.2.22" evidence="5 6"/>
<dbReference type="PANTHER" id="PTHR43864">
    <property type="entry name" value="HYPOXANTHINE/GUANINE PHOSPHORIBOSYLTRANSFERASE"/>
    <property type="match status" value="1"/>
</dbReference>
<evidence type="ECO:0000256" key="5">
    <source>
        <dbReference type="HAMAP-Rule" id="MF_01184"/>
    </source>
</evidence>
<keyword evidence="1 5" id="KW-0963">Cytoplasm</keyword>
<comment type="similarity">
    <text evidence="5">Belongs to the purine/pyrimidine phosphoribosyltransferase family. Xpt subfamily.</text>
</comment>
<dbReference type="InterPro" id="IPR029057">
    <property type="entry name" value="PRTase-like"/>
</dbReference>
<dbReference type="HAMAP" id="MF_01184">
    <property type="entry name" value="XPRTase"/>
    <property type="match status" value="1"/>
</dbReference>
<dbReference type="GO" id="GO:0006166">
    <property type="term" value="P:purine ribonucleoside salvage"/>
    <property type="evidence" value="ECO:0007669"/>
    <property type="project" value="UniProtKB-KW"/>
</dbReference>
<dbReference type="InterPro" id="IPR010079">
    <property type="entry name" value="Xanthine_PRibTrfase"/>
</dbReference>
<dbReference type="PATRIC" id="fig|1261062.4.peg.1273"/>
<evidence type="ECO:0000256" key="2">
    <source>
        <dbReference type="ARBA" id="ARBA00022676"/>
    </source>
</evidence>
<dbReference type="AlphaFoldDB" id="T2PIQ1"/>
<dbReference type="SUPFAM" id="SSF53271">
    <property type="entry name" value="PRTase-like"/>
    <property type="match status" value="1"/>
</dbReference>